<dbReference type="EMBL" id="JAHRIQ010013337">
    <property type="protein sequence ID" value="MEQ2225504.1"/>
    <property type="molecule type" value="Genomic_DNA"/>
</dbReference>
<proteinExistence type="predicted"/>
<gene>
    <name evidence="2" type="ORF">ILYODFUR_018181</name>
</gene>
<evidence type="ECO:0000313" key="3">
    <source>
        <dbReference type="Proteomes" id="UP001482620"/>
    </source>
</evidence>
<feature type="compositionally biased region" description="Basic and acidic residues" evidence="1">
    <location>
        <begin position="1"/>
        <end position="10"/>
    </location>
</feature>
<evidence type="ECO:0000256" key="1">
    <source>
        <dbReference type="SAM" id="MobiDB-lite"/>
    </source>
</evidence>
<feature type="region of interest" description="Disordered" evidence="1">
    <location>
        <begin position="1"/>
        <end position="42"/>
    </location>
</feature>
<comment type="caution">
    <text evidence="2">The sequence shown here is derived from an EMBL/GenBank/DDBJ whole genome shotgun (WGS) entry which is preliminary data.</text>
</comment>
<accession>A0ABV0SY28</accession>
<reference evidence="2 3" key="1">
    <citation type="submission" date="2021-06" db="EMBL/GenBank/DDBJ databases">
        <authorList>
            <person name="Palmer J.M."/>
        </authorList>
    </citation>
    <scope>NUCLEOTIDE SEQUENCE [LARGE SCALE GENOMIC DNA]</scope>
    <source>
        <strain evidence="3">if_2019</strain>
        <tissue evidence="2">Muscle</tissue>
    </source>
</reference>
<dbReference type="Proteomes" id="UP001482620">
    <property type="component" value="Unassembled WGS sequence"/>
</dbReference>
<name>A0ABV0SY28_9TELE</name>
<protein>
    <submittedName>
        <fullName evidence="2">Uncharacterized protein</fullName>
    </submittedName>
</protein>
<sequence>MKPETTDDITKLIAKRRGREKEVETQREGASGESVGETVLSGQTSRSARMNLGIISLHIGPISAALNHRKTATEHTVSPPLPQ</sequence>
<evidence type="ECO:0000313" key="2">
    <source>
        <dbReference type="EMBL" id="MEQ2225504.1"/>
    </source>
</evidence>
<keyword evidence="3" id="KW-1185">Reference proteome</keyword>
<organism evidence="2 3">
    <name type="scientific">Ilyodon furcidens</name>
    <name type="common">goldbreast splitfin</name>
    <dbReference type="NCBI Taxonomy" id="33524"/>
    <lineage>
        <taxon>Eukaryota</taxon>
        <taxon>Metazoa</taxon>
        <taxon>Chordata</taxon>
        <taxon>Craniata</taxon>
        <taxon>Vertebrata</taxon>
        <taxon>Euteleostomi</taxon>
        <taxon>Actinopterygii</taxon>
        <taxon>Neopterygii</taxon>
        <taxon>Teleostei</taxon>
        <taxon>Neoteleostei</taxon>
        <taxon>Acanthomorphata</taxon>
        <taxon>Ovalentaria</taxon>
        <taxon>Atherinomorphae</taxon>
        <taxon>Cyprinodontiformes</taxon>
        <taxon>Goodeidae</taxon>
        <taxon>Ilyodon</taxon>
    </lineage>
</organism>